<sequence length="258" mass="28521">MGRRKGSPRRRDRKRPQHIPRMQRNLVRDKPHHVLRWQPDWLHVGFVVVAVLTPLAFGLSASFLPHSSSDSLWEMLSWCGAVAAFLICVLHGLSEEDPLPQGAGWMSHTWLLRLVLGLLSVIAFLVPPATGAEILVKHLPPAVEAAAGEGAGGTFTVTHRYCRSACRTWGEFDSDDGRIRVTSVDVGFGIGTVGERVRALYNDGRVYLPGTKAWIPVAAWFLNDMALGLLGIALAWQYRPHRLPASLKRTRTGRATAQ</sequence>
<evidence type="ECO:0000256" key="1">
    <source>
        <dbReference type="SAM" id="MobiDB-lite"/>
    </source>
</evidence>
<organism evidence="3 4">
    <name type="scientific">Planotetraspora thailandica</name>
    <dbReference type="NCBI Taxonomy" id="487172"/>
    <lineage>
        <taxon>Bacteria</taxon>
        <taxon>Bacillati</taxon>
        <taxon>Actinomycetota</taxon>
        <taxon>Actinomycetes</taxon>
        <taxon>Streptosporangiales</taxon>
        <taxon>Streptosporangiaceae</taxon>
        <taxon>Planotetraspora</taxon>
    </lineage>
</organism>
<protein>
    <submittedName>
        <fullName evidence="3">Uncharacterized protein</fullName>
    </submittedName>
</protein>
<keyword evidence="2" id="KW-1133">Transmembrane helix</keyword>
<reference evidence="3" key="1">
    <citation type="submission" date="2021-01" db="EMBL/GenBank/DDBJ databases">
        <title>Whole genome shotgun sequence of Planotetraspora thailandica NBRC 104271.</title>
        <authorList>
            <person name="Komaki H."/>
            <person name="Tamura T."/>
        </authorList>
    </citation>
    <scope>NUCLEOTIDE SEQUENCE</scope>
    <source>
        <strain evidence="3">NBRC 104271</strain>
    </source>
</reference>
<keyword evidence="2" id="KW-0812">Transmembrane</keyword>
<dbReference type="Proteomes" id="UP000605992">
    <property type="component" value="Unassembled WGS sequence"/>
</dbReference>
<evidence type="ECO:0000313" key="4">
    <source>
        <dbReference type="Proteomes" id="UP000605992"/>
    </source>
</evidence>
<dbReference type="AlphaFoldDB" id="A0A8J3Y1T0"/>
<feature type="transmembrane region" description="Helical" evidence="2">
    <location>
        <begin position="75"/>
        <end position="93"/>
    </location>
</feature>
<feature type="transmembrane region" description="Helical" evidence="2">
    <location>
        <begin position="105"/>
        <end position="126"/>
    </location>
</feature>
<keyword evidence="2" id="KW-0472">Membrane</keyword>
<comment type="caution">
    <text evidence="3">The sequence shown here is derived from an EMBL/GenBank/DDBJ whole genome shotgun (WGS) entry which is preliminary data.</text>
</comment>
<evidence type="ECO:0000256" key="2">
    <source>
        <dbReference type="SAM" id="Phobius"/>
    </source>
</evidence>
<evidence type="ECO:0000313" key="3">
    <source>
        <dbReference type="EMBL" id="GII59170.1"/>
    </source>
</evidence>
<accession>A0A8J3Y1T0</accession>
<proteinExistence type="predicted"/>
<feature type="transmembrane region" description="Helical" evidence="2">
    <location>
        <begin position="41"/>
        <end position="63"/>
    </location>
</feature>
<gene>
    <name evidence="3" type="ORF">Pth03_75590</name>
</gene>
<dbReference type="EMBL" id="BOOR01000079">
    <property type="protein sequence ID" value="GII59170.1"/>
    <property type="molecule type" value="Genomic_DNA"/>
</dbReference>
<feature type="transmembrane region" description="Helical" evidence="2">
    <location>
        <begin position="213"/>
        <end position="236"/>
    </location>
</feature>
<keyword evidence="4" id="KW-1185">Reference proteome</keyword>
<name>A0A8J3Y1T0_9ACTN</name>
<feature type="compositionally biased region" description="Basic residues" evidence="1">
    <location>
        <begin position="1"/>
        <end position="18"/>
    </location>
</feature>
<feature type="region of interest" description="Disordered" evidence="1">
    <location>
        <begin position="1"/>
        <end position="23"/>
    </location>
</feature>